<protein>
    <submittedName>
        <fullName evidence="2">Uncharacterized protein</fullName>
    </submittedName>
</protein>
<feature type="compositionally biased region" description="Low complexity" evidence="1">
    <location>
        <begin position="443"/>
        <end position="472"/>
    </location>
</feature>
<feature type="compositionally biased region" description="Low complexity" evidence="1">
    <location>
        <begin position="260"/>
        <end position="288"/>
    </location>
</feature>
<keyword evidence="3" id="KW-1185">Reference proteome</keyword>
<reference evidence="2" key="1">
    <citation type="submission" date="2021-10" db="EMBL/GenBank/DDBJ databases">
        <title>De novo Genome Assembly of Clathrus columnatus (Basidiomycota, Fungi) Using Illumina and Nanopore Sequence Data.</title>
        <authorList>
            <person name="Ogiso-Tanaka E."/>
            <person name="Itagaki H."/>
            <person name="Hosoya T."/>
            <person name="Hosaka K."/>
        </authorList>
    </citation>
    <scope>NUCLEOTIDE SEQUENCE</scope>
    <source>
        <strain evidence="2">MO-923</strain>
    </source>
</reference>
<gene>
    <name evidence="2" type="ORF">Clacol_005934</name>
</gene>
<dbReference type="AlphaFoldDB" id="A0AAV5AGA0"/>
<sequence>MRNLQTSANGHAAVDSITDVPLPSTSSLPSISSLITLLADVQTKLIQHHQLQQSQLHRSRIRRTEYATNLQTLLQQVEEQAKKRNRVQLSSFLKQEMKRREMESAKFEQRIIKGLEVKWERVFEKLMDGLEGILDEAKCEEMEWNGLVRRIVMEEQTRSDDGELLEMLRDAGRAWKTEDQAEESWRNAWETTNLTLERLSQRVQQPSASSQAGSGSQSFHHRRGHATITAAESEDDDETDEIPNRRQSVIQPRRRELEGSISTSTSASTSTSISTSAASTSTSITTPMSDPPTPISISLSKPSFETLPSLPNQNVEEQQPSHHPYSPSLTKREYTYSPITNQIPGQELFDESLERISPDAGFAYAQSQSHIANENGVPGDGLHPSSAADSRAKGITSSSSNTGGARSPLNRVKKSTNRIKIQTELAIDNEEEQKPNGELDHPSSGSIRSPKSSSAARLSSSQTQTQTQIRRTASIKRTSSNTSMKTTGGGSLRITASTTSTSINTSTTASVLVSGSGSASVSGKRTPSSSSPSVKKRNKNAPPSDETKSPLSKTENNATTSAYLSAPSTPTQSLSSPLSPATALAWKDYETRWRSLKSVSGLTFSNIPWPLVLGANGNTTQTTILDVEAIDPQLVFEFILFNPHPEQQQQQDHYHQPFSTSGSGSATSALTSSNWAKKRIRSALLRWHPDRFNATILKNVVKSDRKAVQDGVGKVVRILNEMLVKEGGGVVGDISA</sequence>
<evidence type="ECO:0000313" key="3">
    <source>
        <dbReference type="Proteomes" id="UP001050691"/>
    </source>
</evidence>
<comment type="caution">
    <text evidence="2">The sequence shown here is derived from an EMBL/GenBank/DDBJ whole genome shotgun (WGS) entry which is preliminary data.</text>
</comment>
<proteinExistence type="predicted"/>
<feature type="compositionally biased region" description="Low complexity" evidence="1">
    <location>
        <begin position="494"/>
        <end position="533"/>
    </location>
</feature>
<feature type="compositionally biased region" description="Polar residues" evidence="1">
    <location>
        <begin position="395"/>
        <end position="404"/>
    </location>
</feature>
<organism evidence="2 3">
    <name type="scientific">Clathrus columnatus</name>
    <dbReference type="NCBI Taxonomy" id="1419009"/>
    <lineage>
        <taxon>Eukaryota</taxon>
        <taxon>Fungi</taxon>
        <taxon>Dikarya</taxon>
        <taxon>Basidiomycota</taxon>
        <taxon>Agaricomycotina</taxon>
        <taxon>Agaricomycetes</taxon>
        <taxon>Phallomycetidae</taxon>
        <taxon>Phallales</taxon>
        <taxon>Clathraceae</taxon>
        <taxon>Clathrus</taxon>
    </lineage>
</organism>
<accession>A0AAV5AGA0</accession>
<feature type="compositionally biased region" description="Low complexity" evidence="1">
    <location>
        <begin position="207"/>
        <end position="218"/>
    </location>
</feature>
<feature type="compositionally biased region" description="Basic and acidic residues" evidence="1">
    <location>
        <begin position="432"/>
        <end position="441"/>
    </location>
</feature>
<feature type="compositionally biased region" description="Polar residues" evidence="1">
    <location>
        <begin position="475"/>
        <end position="486"/>
    </location>
</feature>
<dbReference type="EMBL" id="BPWL01000006">
    <property type="protein sequence ID" value="GJJ11698.1"/>
    <property type="molecule type" value="Genomic_DNA"/>
</dbReference>
<name>A0AAV5AGA0_9AGAM</name>
<evidence type="ECO:0000313" key="2">
    <source>
        <dbReference type="EMBL" id="GJJ11698.1"/>
    </source>
</evidence>
<feature type="region of interest" description="Disordered" evidence="1">
    <location>
        <begin position="372"/>
        <end position="557"/>
    </location>
</feature>
<feature type="compositionally biased region" description="Polar residues" evidence="1">
    <location>
        <begin position="309"/>
        <end position="318"/>
    </location>
</feature>
<feature type="region of interest" description="Disordered" evidence="1">
    <location>
        <begin position="201"/>
        <end position="330"/>
    </location>
</feature>
<feature type="compositionally biased region" description="Acidic residues" evidence="1">
    <location>
        <begin position="232"/>
        <end position="241"/>
    </location>
</feature>
<dbReference type="Proteomes" id="UP001050691">
    <property type="component" value="Unassembled WGS sequence"/>
</dbReference>
<evidence type="ECO:0000256" key="1">
    <source>
        <dbReference type="SAM" id="MobiDB-lite"/>
    </source>
</evidence>
<feature type="region of interest" description="Disordered" evidence="1">
    <location>
        <begin position="649"/>
        <end position="670"/>
    </location>
</feature>